<dbReference type="AlphaFoldDB" id="A0A023B3D2"/>
<feature type="compositionally biased region" description="Acidic residues" evidence="2">
    <location>
        <begin position="46"/>
        <end position="55"/>
    </location>
</feature>
<dbReference type="PANTHER" id="PTHR12821:SF0">
    <property type="entry name" value="BYSTIN"/>
    <property type="match status" value="1"/>
</dbReference>
<dbReference type="GeneID" id="22913982"/>
<name>A0A023B3D2_GRENI</name>
<dbReference type="GO" id="GO:0005737">
    <property type="term" value="C:cytoplasm"/>
    <property type="evidence" value="ECO:0007669"/>
    <property type="project" value="TreeGrafter"/>
</dbReference>
<dbReference type="EMBL" id="AFNH02000847">
    <property type="protein sequence ID" value="EZG55422.1"/>
    <property type="molecule type" value="Genomic_DNA"/>
</dbReference>
<dbReference type="Pfam" id="PF05291">
    <property type="entry name" value="Bystin"/>
    <property type="match status" value="1"/>
</dbReference>
<dbReference type="VEuPathDB" id="CryptoDB:GNI_113210"/>
<dbReference type="GO" id="GO:0006364">
    <property type="term" value="P:rRNA processing"/>
    <property type="evidence" value="ECO:0007669"/>
    <property type="project" value="TreeGrafter"/>
</dbReference>
<feature type="region of interest" description="Disordered" evidence="2">
    <location>
        <begin position="1"/>
        <end position="62"/>
    </location>
</feature>
<sequence length="432" mass="48707">MPKVVRAAVGRQSRSGPISLESAIKRDTEVRRKSRQKVRFGGGVGGEEEDEEGNAEEGRLEANGRLAANDRLAAKVEELSRGMVLDEEYEGLLEVTEEYPPLDATLETDEFAYPVEEDLNAVLGPSSSVRVVGNEDSTAGSEYSGRTIGDLIFAKMQEKSRAEAEAEKMALFNESTKKLFADVGDYMSHYRVGKLPKALRFIPNLKNWLDVLWLTQPERWTPHGVAAVTPMFVNGVGEGDSQKYMSYVLLPAVLQDIQKFDRLNVHLFEALGKCLYKPAAFFKAIYFPVILDSKCNYKQAVILNSVVAKQSVPAVHVAAALIKLCKHEPPTNQLYYSMLRLINKKNNLPLAAVRVVAAYFISYMTKTDQIPPVIWQQAFLVFVQRWKTELNHNELEAIKKLIKVHHHTKITMEIRRELNYLSHDNHQDIAMT</sequence>
<dbReference type="RefSeq" id="XP_011131562.1">
    <property type="nucleotide sequence ID" value="XM_011133260.1"/>
</dbReference>
<organism evidence="3 4">
    <name type="scientific">Gregarina niphandrodes</name>
    <name type="common">Septate eugregarine</name>
    <dbReference type="NCBI Taxonomy" id="110365"/>
    <lineage>
        <taxon>Eukaryota</taxon>
        <taxon>Sar</taxon>
        <taxon>Alveolata</taxon>
        <taxon>Apicomplexa</taxon>
        <taxon>Conoidasida</taxon>
        <taxon>Gregarinasina</taxon>
        <taxon>Eugregarinorida</taxon>
        <taxon>Gregarinidae</taxon>
        <taxon>Gregarina</taxon>
    </lineage>
</organism>
<accession>A0A023B3D2</accession>
<dbReference type="eggNOG" id="KOG3871">
    <property type="taxonomic scope" value="Eukaryota"/>
</dbReference>
<dbReference type="InterPro" id="IPR007955">
    <property type="entry name" value="Bystin"/>
</dbReference>
<dbReference type="GO" id="GO:0030688">
    <property type="term" value="C:preribosome, small subunit precursor"/>
    <property type="evidence" value="ECO:0007669"/>
    <property type="project" value="TreeGrafter"/>
</dbReference>
<evidence type="ECO:0000313" key="3">
    <source>
        <dbReference type="EMBL" id="EZG55422.1"/>
    </source>
</evidence>
<dbReference type="GO" id="GO:0005730">
    <property type="term" value="C:nucleolus"/>
    <property type="evidence" value="ECO:0007669"/>
    <property type="project" value="TreeGrafter"/>
</dbReference>
<reference evidence="3" key="1">
    <citation type="submission" date="2013-12" db="EMBL/GenBank/DDBJ databases">
        <authorList>
            <person name="Omoto C.K."/>
            <person name="Sibley D."/>
            <person name="Venepally P."/>
            <person name="Hadjithomas M."/>
            <person name="Karamycheva S."/>
            <person name="Brunk B."/>
            <person name="Roos D."/>
            <person name="Caler E."/>
            <person name="Lorenzi H."/>
        </authorList>
    </citation>
    <scope>NUCLEOTIDE SEQUENCE</scope>
</reference>
<keyword evidence="4" id="KW-1185">Reference proteome</keyword>
<proteinExistence type="inferred from homology"/>
<evidence type="ECO:0000313" key="4">
    <source>
        <dbReference type="Proteomes" id="UP000019763"/>
    </source>
</evidence>
<dbReference type="Proteomes" id="UP000019763">
    <property type="component" value="Unassembled WGS sequence"/>
</dbReference>
<gene>
    <name evidence="3" type="ORF">GNI_113210</name>
</gene>
<comment type="caution">
    <text evidence="3">The sequence shown here is derived from an EMBL/GenBank/DDBJ whole genome shotgun (WGS) entry which is preliminary data.</text>
</comment>
<evidence type="ECO:0000256" key="1">
    <source>
        <dbReference type="ARBA" id="ARBA00007114"/>
    </source>
</evidence>
<comment type="similarity">
    <text evidence="1">Belongs to the bystin family.</text>
</comment>
<dbReference type="GO" id="GO:0030515">
    <property type="term" value="F:snoRNA binding"/>
    <property type="evidence" value="ECO:0007669"/>
    <property type="project" value="TreeGrafter"/>
</dbReference>
<dbReference type="OrthoDB" id="2192561at2759"/>
<dbReference type="PANTHER" id="PTHR12821">
    <property type="entry name" value="BYSTIN"/>
    <property type="match status" value="1"/>
</dbReference>
<evidence type="ECO:0000256" key="2">
    <source>
        <dbReference type="SAM" id="MobiDB-lite"/>
    </source>
</evidence>
<protein>
    <submittedName>
        <fullName evidence="3">Bystin</fullName>
    </submittedName>
</protein>